<sequence length="391" mass="44901">MSEASAHLGKMFTSAAATVACSSLFWAFSFPTRVVEVAMDSVFFEMVKMVGAQTIIDMMNKAWGQLNHYRNLNENVEKLKSEMEGLSCQMEDVEEELRREEILRGKKRKSEVELWLQNVKKTKNEVHSIEEELQGQRWISRYSLAPHVEKKITKVVNLKKEDNTLRLDLIKYHKIHRLSQPSVILSNVTKLEECHVKQCLFITCILKAEEDTLLPTLQRLVLDDLPRLTTLCEGVMPLGTLACLKVIEISKCPELKYVFQLGLLLILRNLEEITVRNCGHMEKLMAEEGEEKSEANNNNNRTITLPKLRQLKLTHLPKLKSICKGVLICDSLHTIEVSRCYKLNKIPLSISNRSSVLEGNITGKTEWLNALEWFDLDTKELLQPLLKDDKE</sequence>
<dbReference type="EMBL" id="CM056809">
    <property type="protein sequence ID" value="KAJ8647512.1"/>
    <property type="molecule type" value="Genomic_DNA"/>
</dbReference>
<gene>
    <name evidence="1" type="ORF">MRB53_000535</name>
</gene>
<proteinExistence type="predicted"/>
<protein>
    <submittedName>
        <fullName evidence="1">Uncharacterized protein</fullName>
    </submittedName>
</protein>
<name>A0ACC2MP60_PERAE</name>
<comment type="caution">
    <text evidence="1">The sequence shown here is derived from an EMBL/GenBank/DDBJ whole genome shotgun (WGS) entry which is preliminary data.</text>
</comment>
<evidence type="ECO:0000313" key="2">
    <source>
        <dbReference type="Proteomes" id="UP001234297"/>
    </source>
</evidence>
<dbReference type="Proteomes" id="UP001234297">
    <property type="component" value="Chromosome 1"/>
</dbReference>
<organism evidence="1 2">
    <name type="scientific">Persea americana</name>
    <name type="common">Avocado</name>
    <dbReference type="NCBI Taxonomy" id="3435"/>
    <lineage>
        <taxon>Eukaryota</taxon>
        <taxon>Viridiplantae</taxon>
        <taxon>Streptophyta</taxon>
        <taxon>Embryophyta</taxon>
        <taxon>Tracheophyta</taxon>
        <taxon>Spermatophyta</taxon>
        <taxon>Magnoliopsida</taxon>
        <taxon>Magnoliidae</taxon>
        <taxon>Laurales</taxon>
        <taxon>Lauraceae</taxon>
        <taxon>Persea</taxon>
    </lineage>
</organism>
<keyword evidence="2" id="KW-1185">Reference proteome</keyword>
<evidence type="ECO:0000313" key="1">
    <source>
        <dbReference type="EMBL" id="KAJ8647512.1"/>
    </source>
</evidence>
<accession>A0ACC2MP60</accession>
<reference evidence="1 2" key="1">
    <citation type="journal article" date="2022" name="Hortic Res">
        <title>A haplotype resolved chromosomal level avocado genome allows analysis of novel avocado genes.</title>
        <authorList>
            <person name="Nath O."/>
            <person name="Fletcher S.J."/>
            <person name="Hayward A."/>
            <person name="Shaw L.M."/>
            <person name="Masouleh A.K."/>
            <person name="Furtado A."/>
            <person name="Henry R.J."/>
            <person name="Mitter N."/>
        </authorList>
    </citation>
    <scope>NUCLEOTIDE SEQUENCE [LARGE SCALE GENOMIC DNA]</scope>
    <source>
        <strain evidence="2">cv. Hass</strain>
    </source>
</reference>